<dbReference type="SUPFAM" id="SSF52096">
    <property type="entry name" value="ClpP/crotonase"/>
    <property type="match status" value="1"/>
</dbReference>
<dbReference type="PANTHER" id="PTHR42964:SF1">
    <property type="entry name" value="POLYKETIDE BIOSYNTHESIS ENOYL-COA HYDRATASE PKSH-RELATED"/>
    <property type="match status" value="1"/>
</dbReference>
<organism evidence="3 4">
    <name type="scientific">Rhizomicrobium electricum</name>
    <dbReference type="NCBI Taxonomy" id="480070"/>
    <lineage>
        <taxon>Bacteria</taxon>
        <taxon>Pseudomonadati</taxon>
        <taxon>Pseudomonadota</taxon>
        <taxon>Alphaproteobacteria</taxon>
        <taxon>Micropepsales</taxon>
        <taxon>Micropepsaceae</taxon>
        <taxon>Rhizomicrobium</taxon>
    </lineage>
</organism>
<dbReference type="PANTHER" id="PTHR42964">
    <property type="entry name" value="ENOYL-COA HYDRATASE"/>
    <property type="match status" value="1"/>
</dbReference>
<protein>
    <submittedName>
        <fullName evidence="3">Methylmalonyl-CoA decarboxylase</fullName>
    </submittedName>
</protein>
<sequence>MPLIRTEIADSIGTLFLDHYAKRNALSRELVEDVHAAVDQFRKERVRAVVLRSATNEKVWSAGHDVDELPKAGIDPLPYGDPLERLLRAIKTYPAPVIAMLHGSVWGGACELVIACDIVMADETVTFAITPAKLGVPYNAAGFLNFISRLPLTVVKEMFFTADPMPAERALRVGIINHLVPAAELEARTYAMARTIAKRSPSAISAYKEAIRVLSEAVAINPDTYEYLHGLRREVYFGPDYREGIAAFREKREPDFGR</sequence>
<dbReference type="EMBL" id="BAAADD010000008">
    <property type="protein sequence ID" value="GAA0579230.1"/>
    <property type="molecule type" value="Genomic_DNA"/>
</dbReference>
<dbReference type="Gene3D" id="3.90.226.10">
    <property type="entry name" value="2-enoyl-CoA Hydratase, Chain A, domain 1"/>
    <property type="match status" value="1"/>
</dbReference>
<dbReference type="InterPro" id="IPR029045">
    <property type="entry name" value="ClpP/crotonase-like_dom_sf"/>
</dbReference>
<dbReference type="RefSeq" id="WP_166936884.1">
    <property type="nucleotide sequence ID" value="NZ_BAAADD010000008.1"/>
</dbReference>
<dbReference type="NCBIfam" id="NF008506">
    <property type="entry name" value="PRK11423.1"/>
    <property type="match status" value="1"/>
</dbReference>
<gene>
    <name evidence="3" type="primary">scpB</name>
    <name evidence="3" type="ORF">GCM10008942_30160</name>
</gene>
<dbReference type="Pfam" id="PF00378">
    <property type="entry name" value="ECH_1"/>
    <property type="match status" value="1"/>
</dbReference>
<dbReference type="InterPro" id="IPR014748">
    <property type="entry name" value="Enoyl-CoA_hydra_C"/>
</dbReference>
<evidence type="ECO:0000313" key="4">
    <source>
        <dbReference type="Proteomes" id="UP001499951"/>
    </source>
</evidence>
<dbReference type="InterPro" id="IPR051683">
    <property type="entry name" value="Enoyl-CoA_Hydratase/Isomerase"/>
</dbReference>
<evidence type="ECO:0000313" key="3">
    <source>
        <dbReference type="EMBL" id="GAA0579230.1"/>
    </source>
</evidence>
<keyword evidence="4" id="KW-1185">Reference proteome</keyword>
<evidence type="ECO:0000256" key="1">
    <source>
        <dbReference type="ARBA" id="ARBA00005254"/>
    </source>
</evidence>
<name>A0ABN1F0H4_9PROT</name>
<reference evidence="3 4" key="1">
    <citation type="journal article" date="2019" name="Int. J. Syst. Evol. Microbiol.">
        <title>The Global Catalogue of Microorganisms (GCM) 10K type strain sequencing project: providing services to taxonomists for standard genome sequencing and annotation.</title>
        <authorList>
            <consortium name="The Broad Institute Genomics Platform"/>
            <consortium name="The Broad Institute Genome Sequencing Center for Infectious Disease"/>
            <person name="Wu L."/>
            <person name="Ma J."/>
        </authorList>
    </citation>
    <scope>NUCLEOTIDE SEQUENCE [LARGE SCALE GENOMIC DNA]</scope>
    <source>
        <strain evidence="3 4">JCM 15089</strain>
    </source>
</reference>
<comment type="similarity">
    <text evidence="1 2">Belongs to the enoyl-CoA hydratase/isomerase family.</text>
</comment>
<proteinExistence type="inferred from homology"/>
<dbReference type="Proteomes" id="UP001499951">
    <property type="component" value="Unassembled WGS sequence"/>
</dbReference>
<comment type="caution">
    <text evidence="3">The sequence shown here is derived from an EMBL/GenBank/DDBJ whole genome shotgun (WGS) entry which is preliminary data.</text>
</comment>
<dbReference type="PROSITE" id="PS00166">
    <property type="entry name" value="ENOYL_COA_HYDRATASE"/>
    <property type="match status" value="1"/>
</dbReference>
<dbReference type="InterPro" id="IPR001753">
    <property type="entry name" value="Enoyl-CoA_hydra/iso"/>
</dbReference>
<accession>A0ABN1F0H4</accession>
<dbReference type="InterPro" id="IPR018376">
    <property type="entry name" value="Enoyl-CoA_hyd/isom_CS"/>
</dbReference>
<dbReference type="CDD" id="cd06558">
    <property type="entry name" value="crotonase-like"/>
    <property type="match status" value="1"/>
</dbReference>
<evidence type="ECO:0000256" key="2">
    <source>
        <dbReference type="RuleBase" id="RU003707"/>
    </source>
</evidence>
<dbReference type="Gene3D" id="1.10.12.10">
    <property type="entry name" value="Lyase 2-enoyl-coa Hydratase, Chain A, domain 2"/>
    <property type="match status" value="1"/>
</dbReference>